<keyword evidence="10" id="KW-1133">Transmembrane helix</keyword>
<dbReference type="EC" id="2.7.13.3" evidence="2"/>
<keyword evidence="9" id="KW-0175">Coiled coil</keyword>
<evidence type="ECO:0000256" key="8">
    <source>
        <dbReference type="ARBA" id="ARBA00023012"/>
    </source>
</evidence>
<organism evidence="13 14">
    <name type="scientific">Flammeovirga aprica JL-4</name>
    <dbReference type="NCBI Taxonomy" id="694437"/>
    <lineage>
        <taxon>Bacteria</taxon>
        <taxon>Pseudomonadati</taxon>
        <taxon>Bacteroidota</taxon>
        <taxon>Cytophagia</taxon>
        <taxon>Cytophagales</taxon>
        <taxon>Flammeovirgaceae</taxon>
        <taxon>Flammeovirga</taxon>
    </lineage>
</organism>
<dbReference type="SMART" id="SM00086">
    <property type="entry name" value="PAC"/>
    <property type="match status" value="2"/>
</dbReference>
<dbReference type="InterPro" id="IPR036890">
    <property type="entry name" value="HATPase_C_sf"/>
</dbReference>
<evidence type="ECO:0000313" key="14">
    <source>
        <dbReference type="Proteomes" id="UP000576082"/>
    </source>
</evidence>
<dbReference type="CDD" id="cd16917">
    <property type="entry name" value="HATPase_UhpB-NarQ-NarX-like"/>
    <property type="match status" value="1"/>
</dbReference>
<dbReference type="Pfam" id="PF07730">
    <property type="entry name" value="HisKA_3"/>
    <property type="match status" value="1"/>
</dbReference>
<dbReference type="CDD" id="cd00130">
    <property type="entry name" value="PAS"/>
    <property type="match status" value="1"/>
</dbReference>
<evidence type="ECO:0000256" key="2">
    <source>
        <dbReference type="ARBA" id="ARBA00012438"/>
    </source>
</evidence>
<evidence type="ECO:0000313" key="13">
    <source>
        <dbReference type="EMBL" id="NME72324.1"/>
    </source>
</evidence>
<gene>
    <name evidence="13" type="ORF">HHU12_30465</name>
</gene>
<dbReference type="InterPro" id="IPR001610">
    <property type="entry name" value="PAC"/>
</dbReference>
<dbReference type="InterPro" id="IPR000014">
    <property type="entry name" value="PAS"/>
</dbReference>
<keyword evidence="14" id="KW-1185">Reference proteome</keyword>
<dbReference type="InterPro" id="IPR050482">
    <property type="entry name" value="Sensor_HK_TwoCompSys"/>
</dbReference>
<dbReference type="SUPFAM" id="SSF55785">
    <property type="entry name" value="PYP-like sensor domain (PAS domain)"/>
    <property type="match status" value="2"/>
</dbReference>
<keyword evidence="5" id="KW-0547">Nucleotide-binding</keyword>
<dbReference type="PANTHER" id="PTHR24421">
    <property type="entry name" value="NITRATE/NITRITE SENSOR PROTEIN NARX-RELATED"/>
    <property type="match status" value="1"/>
</dbReference>
<dbReference type="Pfam" id="PF08447">
    <property type="entry name" value="PAS_3"/>
    <property type="match status" value="2"/>
</dbReference>
<dbReference type="GO" id="GO:0046983">
    <property type="term" value="F:protein dimerization activity"/>
    <property type="evidence" value="ECO:0007669"/>
    <property type="project" value="InterPro"/>
</dbReference>
<dbReference type="InterPro" id="IPR013655">
    <property type="entry name" value="PAS_fold_3"/>
</dbReference>
<feature type="domain" description="PAS" evidence="11">
    <location>
        <begin position="393"/>
        <end position="465"/>
    </location>
</feature>
<keyword evidence="8" id="KW-0902">Two-component regulatory system</keyword>
<dbReference type="Gene3D" id="3.30.450.20">
    <property type="entry name" value="PAS domain"/>
    <property type="match status" value="2"/>
</dbReference>
<dbReference type="Pfam" id="PF02518">
    <property type="entry name" value="HATPase_c"/>
    <property type="match status" value="1"/>
</dbReference>
<dbReference type="PROSITE" id="PS50112">
    <property type="entry name" value="PAS"/>
    <property type="match status" value="1"/>
</dbReference>
<evidence type="ECO:0000256" key="3">
    <source>
        <dbReference type="ARBA" id="ARBA00022553"/>
    </source>
</evidence>
<feature type="coiled-coil region" evidence="9">
    <location>
        <begin position="366"/>
        <end position="396"/>
    </location>
</feature>
<dbReference type="Gene3D" id="1.20.5.1930">
    <property type="match status" value="1"/>
</dbReference>
<feature type="transmembrane region" description="Helical" evidence="10">
    <location>
        <begin position="12"/>
        <end position="35"/>
    </location>
</feature>
<protein>
    <recommendedName>
        <fullName evidence="2">histidine kinase</fullName>
        <ecNumber evidence="2">2.7.13.3</ecNumber>
    </recommendedName>
</protein>
<keyword evidence="4" id="KW-0808">Transferase</keyword>
<dbReference type="GO" id="GO:0005524">
    <property type="term" value="F:ATP binding"/>
    <property type="evidence" value="ECO:0007669"/>
    <property type="project" value="UniProtKB-KW"/>
</dbReference>
<accession>A0A7X9S143</accession>
<keyword evidence="10" id="KW-0812">Transmembrane</keyword>
<dbReference type="Gene3D" id="3.30.565.10">
    <property type="entry name" value="Histidine kinase-like ATPase, C-terminal domain"/>
    <property type="match status" value="1"/>
</dbReference>
<dbReference type="SMART" id="SM00091">
    <property type="entry name" value="PAS"/>
    <property type="match status" value="2"/>
</dbReference>
<feature type="transmembrane region" description="Helical" evidence="10">
    <location>
        <begin position="209"/>
        <end position="232"/>
    </location>
</feature>
<evidence type="ECO:0000256" key="7">
    <source>
        <dbReference type="ARBA" id="ARBA00022840"/>
    </source>
</evidence>
<sequence>MISLIKDSKKRTFLLLFSLSIALTFGLLLTLKLLFENQQILFDSQVNRYNSYRLGDALKQSDDLLTEYCKNYVVTRDSIWEEKYWEVVAMREGKIPQGSGWTRSILDSMYHMGFSEEEFSLLKEALDNSNQLIEKETMAFNASKGLFLDSLNQYTVKGEVNMARALEALHSKDYLLLKKEIAEPLIKFESLIESRTKTTVETLRDKGEFLLFLTLLFIIVTILVSIITYSLIIKRLNQKEELAEELAERSNEQACLYRVSQLLENTDKSIEHVLESTVFIIPYGLKHADDSYVRITFNTNVYVSVNFKETSVKQSVPIIIQGEELGKIEVFYKSEINAKGISEEVKHLIETIATLLSNFYERNTYYKHLKKTNNSLQEEIKLKEATEKELRKSDERFTLSTKANNSGIWDLDVHTGVCYWSPIHYQILGYDEGEIIPTIDFIRSIIHHEDQSPFDQHYNAHLKEGKPLDHEARFFTKQKEIKWYHITGASSRNESGASKRIVGTFTDITEKKVAATALLEKEQQLQYALDVSNEGIWEIFKDTEGILFSERCYSMLGFEPDEEGENQQQFWQAILPLEEQSKALVNQIEKVQTEGFHDSIYRVRTKENAIKWIHTKGKAVEFEADNTPKRIVGTMSDITERMKQEEKIVNAVLETEDKERSRIAREIHDGLQQTMTTSLMSFEKLRSSLEFSDEKENERFQLGYKYLKNAIEESRNLAYNLMPKVVDENGIVEAVNALITAIQPSTKTLFVFDQNLNEIRLKLSIEMTLYRITQEAINNVMKYANAEKCTIQLLKHSDVLLLTIDDNGQGFDHVETHKTFGINSMRTRAESLGAYFEINSQKGRGTQILVELPLK</sequence>
<dbReference type="AlphaFoldDB" id="A0A7X9S143"/>
<dbReference type="RefSeq" id="WP_169660518.1">
    <property type="nucleotide sequence ID" value="NZ_JABANE010000151.1"/>
</dbReference>
<keyword evidence="3" id="KW-0597">Phosphoprotein</keyword>
<dbReference type="Proteomes" id="UP000576082">
    <property type="component" value="Unassembled WGS sequence"/>
</dbReference>
<dbReference type="InterPro" id="IPR000700">
    <property type="entry name" value="PAS-assoc_C"/>
</dbReference>
<reference evidence="13 14" key="1">
    <citation type="submission" date="2020-04" db="EMBL/GenBank/DDBJ databases">
        <title>Flammeovirga sp. SR4, a novel species isolated from seawater.</title>
        <authorList>
            <person name="Wang X."/>
        </authorList>
    </citation>
    <scope>NUCLEOTIDE SEQUENCE [LARGE SCALE GENOMIC DNA]</scope>
    <source>
        <strain evidence="13 14">ATCC 23126</strain>
    </source>
</reference>
<evidence type="ECO:0000256" key="5">
    <source>
        <dbReference type="ARBA" id="ARBA00022741"/>
    </source>
</evidence>
<dbReference type="InterPro" id="IPR003594">
    <property type="entry name" value="HATPase_dom"/>
</dbReference>
<dbReference type="NCBIfam" id="TIGR00229">
    <property type="entry name" value="sensory_box"/>
    <property type="match status" value="2"/>
</dbReference>
<dbReference type="GO" id="GO:0000155">
    <property type="term" value="F:phosphorelay sensor kinase activity"/>
    <property type="evidence" value="ECO:0007669"/>
    <property type="project" value="InterPro"/>
</dbReference>
<evidence type="ECO:0000256" key="9">
    <source>
        <dbReference type="SAM" id="Coils"/>
    </source>
</evidence>
<name>A0A7X9S143_9BACT</name>
<keyword evidence="10" id="KW-0472">Membrane</keyword>
<dbReference type="GO" id="GO:0016020">
    <property type="term" value="C:membrane"/>
    <property type="evidence" value="ECO:0007669"/>
    <property type="project" value="InterPro"/>
</dbReference>
<evidence type="ECO:0000256" key="4">
    <source>
        <dbReference type="ARBA" id="ARBA00022679"/>
    </source>
</evidence>
<evidence type="ECO:0000256" key="10">
    <source>
        <dbReference type="SAM" id="Phobius"/>
    </source>
</evidence>
<comment type="catalytic activity">
    <reaction evidence="1">
        <text>ATP + protein L-histidine = ADP + protein N-phospho-L-histidine.</text>
        <dbReference type="EC" id="2.7.13.3"/>
    </reaction>
</comment>
<dbReference type="InterPro" id="IPR035965">
    <property type="entry name" value="PAS-like_dom_sf"/>
</dbReference>
<feature type="domain" description="PAC" evidence="12">
    <location>
        <begin position="468"/>
        <end position="520"/>
    </location>
</feature>
<evidence type="ECO:0000259" key="11">
    <source>
        <dbReference type="PROSITE" id="PS50112"/>
    </source>
</evidence>
<comment type="caution">
    <text evidence="13">The sequence shown here is derived from an EMBL/GenBank/DDBJ whole genome shotgun (WGS) entry which is preliminary data.</text>
</comment>
<evidence type="ECO:0000256" key="6">
    <source>
        <dbReference type="ARBA" id="ARBA00022777"/>
    </source>
</evidence>
<dbReference type="InterPro" id="IPR011712">
    <property type="entry name" value="Sig_transdc_His_kin_sub3_dim/P"/>
</dbReference>
<proteinExistence type="predicted"/>
<evidence type="ECO:0000259" key="12">
    <source>
        <dbReference type="PROSITE" id="PS50113"/>
    </source>
</evidence>
<dbReference type="PROSITE" id="PS50113">
    <property type="entry name" value="PAC"/>
    <property type="match status" value="2"/>
</dbReference>
<dbReference type="PANTHER" id="PTHR24421:SF10">
    <property type="entry name" value="NITRATE_NITRITE SENSOR PROTEIN NARQ"/>
    <property type="match status" value="1"/>
</dbReference>
<keyword evidence="6" id="KW-0418">Kinase</keyword>
<feature type="domain" description="PAC" evidence="12">
    <location>
        <begin position="597"/>
        <end position="650"/>
    </location>
</feature>
<dbReference type="EMBL" id="JABANE010000151">
    <property type="protein sequence ID" value="NME72324.1"/>
    <property type="molecule type" value="Genomic_DNA"/>
</dbReference>
<keyword evidence="7" id="KW-0067">ATP-binding</keyword>
<evidence type="ECO:0000256" key="1">
    <source>
        <dbReference type="ARBA" id="ARBA00000085"/>
    </source>
</evidence>
<dbReference type="SUPFAM" id="SSF55874">
    <property type="entry name" value="ATPase domain of HSP90 chaperone/DNA topoisomerase II/histidine kinase"/>
    <property type="match status" value="1"/>
</dbReference>